<name>A0A8S0WC24_CYCAE</name>
<accession>A0A8S0WC24</accession>
<dbReference type="EMBL" id="CACVBS010000045">
    <property type="protein sequence ID" value="CAA7264580.1"/>
    <property type="molecule type" value="Genomic_DNA"/>
</dbReference>
<protein>
    <submittedName>
        <fullName evidence="2">Uncharacterized protein</fullName>
    </submittedName>
</protein>
<feature type="compositionally biased region" description="Basic and acidic residues" evidence="1">
    <location>
        <begin position="74"/>
        <end position="87"/>
    </location>
</feature>
<proteinExistence type="predicted"/>
<gene>
    <name evidence="2" type="ORF">AAE3_LOCUS6696</name>
</gene>
<organism evidence="2 3">
    <name type="scientific">Cyclocybe aegerita</name>
    <name type="common">Black poplar mushroom</name>
    <name type="synonym">Agrocybe aegerita</name>
    <dbReference type="NCBI Taxonomy" id="1973307"/>
    <lineage>
        <taxon>Eukaryota</taxon>
        <taxon>Fungi</taxon>
        <taxon>Dikarya</taxon>
        <taxon>Basidiomycota</taxon>
        <taxon>Agaricomycotina</taxon>
        <taxon>Agaricomycetes</taxon>
        <taxon>Agaricomycetidae</taxon>
        <taxon>Agaricales</taxon>
        <taxon>Agaricineae</taxon>
        <taxon>Bolbitiaceae</taxon>
        <taxon>Cyclocybe</taxon>
    </lineage>
</organism>
<evidence type="ECO:0000313" key="3">
    <source>
        <dbReference type="Proteomes" id="UP000467700"/>
    </source>
</evidence>
<evidence type="ECO:0000313" key="2">
    <source>
        <dbReference type="EMBL" id="CAA7264580.1"/>
    </source>
</evidence>
<dbReference type="AlphaFoldDB" id="A0A8S0WC24"/>
<dbReference type="Proteomes" id="UP000467700">
    <property type="component" value="Unassembled WGS sequence"/>
</dbReference>
<feature type="region of interest" description="Disordered" evidence="1">
    <location>
        <begin position="1"/>
        <end position="99"/>
    </location>
</feature>
<reference evidence="2 3" key="1">
    <citation type="submission" date="2020-01" db="EMBL/GenBank/DDBJ databases">
        <authorList>
            <person name="Gupta K D."/>
        </authorList>
    </citation>
    <scope>NUCLEOTIDE SEQUENCE [LARGE SCALE GENOMIC DNA]</scope>
</reference>
<feature type="compositionally biased region" description="Polar residues" evidence="1">
    <location>
        <begin position="1"/>
        <end position="17"/>
    </location>
</feature>
<sequence>MCATTQPSSPSNFNSPIGITVDARQTSRKPSSSSSHGPITRGALRPGHEPPFPLGEGIPARGNRFASPLGGTGRKYEGASTSRRERYLPSLQSRGDQGLLPSTYLDIPRGMLEIHGFNELEARQGEEIKALSEQLFAAGEHVDA</sequence>
<keyword evidence="3" id="KW-1185">Reference proteome</keyword>
<comment type="caution">
    <text evidence="2">The sequence shown here is derived from an EMBL/GenBank/DDBJ whole genome shotgun (WGS) entry which is preliminary data.</text>
</comment>
<evidence type="ECO:0000256" key="1">
    <source>
        <dbReference type="SAM" id="MobiDB-lite"/>
    </source>
</evidence>